<evidence type="ECO:0000313" key="1">
    <source>
        <dbReference type="EMBL" id="CAG9815581.1"/>
    </source>
</evidence>
<evidence type="ECO:0000313" key="2">
    <source>
        <dbReference type="Proteomes" id="UP001153737"/>
    </source>
</evidence>
<proteinExistence type="predicted"/>
<dbReference type="AlphaFoldDB" id="A0A9N9SDJ0"/>
<reference evidence="1" key="2">
    <citation type="submission" date="2022-10" db="EMBL/GenBank/DDBJ databases">
        <authorList>
            <consortium name="ENA_rothamsted_submissions"/>
            <consortium name="culmorum"/>
            <person name="King R."/>
        </authorList>
    </citation>
    <scope>NUCLEOTIDE SEQUENCE</scope>
</reference>
<protein>
    <submittedName>
        <fullName evidence="1">Uncharacterized protein</fullName>
    </submittedName>
</protein>
<accession>A0A9N9SDJ0</accession>
<organism evidence="1 2">
    <name type="scientific">Phaedon cochleariae</name>
    <name type="common">Mustard beetle</name>
    <dbReference type="NCBI Taxonomy" id="80249"/>
    <lineage>
        <taxon>Eukaryota</taxon>
        <taxon>Metazoa</taxon>
        <taxon>Ecdysozoa</taxon>
        <taxon>Arthropoda</taxon>
        <taxon>Hexapoda</taxon>
        <taxon>Insecta</taxon>
        <taxon>Pterygota</taxon>
        <taxon>Neoptera</taxon>
        <taxon>Endopterygota</taxon>
        <taxon>Coleoptera</taxon>
        <taxon>Polyphaga</taxon>
        <taxon>Cucujiformia</taxon>
        <taxon>Chrysomeloidea</taxon>
        <taxon>Chrysomelidae</taxon>
        <taxon>Chrysomelinae</taxon>
        <taxon>Chrysomelini</taxon>
        <taxon>Phaedon</taxon>
    </lineage>
</organism>
<reference evidence="1" key="1">
    <citation type="submission" date="2022-01" db="EMBL/GenBank/DDBJ databases">
        <authorList>
            <person name="King R."/>
        </authorList>
    </citation>
    <scope>NUCLEOTIDE SEQUENCE</scope>
</reference>
<name>A0A9N9SDJ0_PHACE</name>
<gene>
    <name evidence="1" type="ORF">PHAECO_LOCUS3147</name>
</gene>
<dbReference type="OrthoDB" id="441971at2759"/>
<dbReference type="EMBL" id="OU896718">
    <property type="protein sequence ID" value="CAG9815581.1"/>
    <property type="molecule type" value="Genomic_DNA"/>
</dbReference>
<keyword evidence="2" id="KW-1185">Reference proteome</keyword>
<sequence length="152" mass="17116">MAVGLLGIVPVAVAQTIQAGTNWNETDIIKDVDTAPTESEDEGGDILLNTTMMSVPAVFSIDEVHQSTIHDSELSYLKKAFQTNNWPKELKRFRLIQHEQLCIVDARIFRVARIVLTLSLHTRTLEVAHKGLISYSEMNAELGTEVWWHTIM</sequence>
<dbReference type="Proteomes" id="UP001153737">
    <property type="component" value="Chromosome 12"/>
</dbReference>